<evidence type="ECO:0000313" key="2">
    <source>
        <dbReference type="EMBL" id="ORY55269.1"/>
    </source>
</evidence>
<sequence>MANSPFTQDPFCSLLEAGRSKNDSSLGWVPESNYRSTNDIIWTCVLVIFTCVWTTMHINVPSAQETWKHIIRRKPRWAIFNVYAPEAVTLLAACQWQSARRSRNSMRKMGVSHWKTVHGFFADSGGYALASPDAPVFPVNSRAIQYLVSKGYIAAPSTTEAEIWDKSKSDHFAKTFATIQVLYLVSQVIIRTVQGFESSCFEILTLAFCLCALATNLFWLDKPKDVTVPIILEMETPMAQIVEEAGSEAWGQWMDTPMDFFEQPGWTVWNRRDAFRTFGGLDERPLQRIPNDYITPPATLGMAIVTWVITVLHPAIHMMKWNYEFPTLLEQYVWRLSSTALLAILFFWGLVEVMSVKPGFDFTLTLLGIWVSRTKREGSWWRQHALDLPGSLSAILYFLARTALIVGTVSSLRQMPFSVYQEVGVSQYIPHFG</sequence>
<comment type="caution">
    <text evidence="2">The sequence shown here is derived from an EMBL/GenBank/DDBJ whole genome shotgun (WGS) entry which is preliminary data.</text>
</comment>
<proteinExistence type="predicted"/>
<gene>
    <name evidence="2" type="ORF">BCR38DRAFT_357079</name>
</gene>
<feature type="transmembrane region" description="Helical" evidence="1">
    <location>
        <begin position="332"/>
        <end position="351"/>
    </location>
</feature>
<organism evidence="2 3">
    <name type="scientific">Pseudomassariella vexata</name>
    <dbReference type="NCBI Taxonomy" id="1141098"/>
    <lineage>
        <taxon>Eukaryota</taxon>
        <taxon>Fungi</taxon>
        <taxon>Dikarya</taxon>
        <taxon>Ascomycota</taxon>
        <taxon>Pezizomycotina</taxon>
        <taxon>Sordariomycetes</taxon>
        <taxon>Xylariomycetidae</taxon>
        <taxon>Amphisphaeriales</taxon>
        <taxon>Pseudomassariaceae</taxon>
        <taxon>Pseudomassariella</taxon>
    </lineage>
</organism>
<feature type="transmembrane region" description="Helical" evidence="1">
    <location>
        <begin position="394"/>
        <end position="412"/>
    </location>
</feature>
<keyword evidence="1" id="KW-0472">Membrane</keyword>
<dbReference type="InParanoid" id="A0A1Y2D7M1"/>
<dbReference type="STRING" id="1141098.A0A1Y2D7M1"/>
<feature type="transmembrane region" description="Helical" evidence="1">
    <location>
        <begin position="40"/>
        <end position="58"/>
    </location>
</feature>
<dbReference type="OrthoDB" id="3061561at2759"/>
<dbReference type="GeneID" id="63773287"/>
<dbReference type="EMBL" id="MCFJ01000028">
    <property type="protein sequence ID" value="ORY55269.1"/>
    <property type="molecule type" value="Genomic_DNA"/>
</dbReference>
<dbReference type="AlphaFoldDB" id="A0A1Y2D7M1"/>
<dbReference type="RefSeq" id="XP_040709540.1">
    <property type="nucleotide sequence ID" value="XM_040857075.1"/>
</dbReference>
<protein>
    <submittedName>
        <fullName evidence="2">Uncharacterized protein</fullName>
    </submittedName>
</protein>
<accession>A0A1Y2D7M1</accession>
<feature type="transmembrane region" description="Helical" evidence="1">
    <location>
        <begin position="293"/>
        <end position="312"/>
    </location>
</feature>
<keyword evidence="1" id="KW-1133">Transmembrane helix</keyword>
<keyword evidence="3" id="KW-1185">Reference proteome</keyword>
<dbReference type="Proteomes" id="UP000193689">
    <property type="component" value="Unassembled WGS sequence"/>
</dbReference>
<reference evidence="2 3" key="1">
    <citation type="submission" date="2016-07" db="EMBL/GenBank/DDBJ databases">
        <title>Pervasive Adenine N6-methylation of Active Genes in Fungi.</title>
        <authorList>
            <consortium name="DOE Joint Genome Institute"/>
            <person name="Mondo S.J."/>
            <person name="Dannebaum R.O."/>
            <person name="Kuo R.C."/>
            <person name="Labutti K."/>
            <person name="Haridas S."/>
            <person name="Kuo A."/>
            <person name="Salamov A."/>
            <person name="Ahrendt S.R."/>
            <person name="Lipzen A."/>
            <person name="Sullivan W."/>
            <person name="Andreopoulos W.B."/>
            <person name="Clum A."/>
            <person name="Lindquist E."/>
            <person name="Daum C."/>
            <person name="Ramamoorthy G.K."/>
            <person name="Gryganskyi A."/>
            <person name="Culley D."/>
            <person name="Magnuson J.K."/>
            <person name="James T.Y."/>
            <person name="O'Malley M.A."/>
            <person name="Stajich J.E."/>
            <person name="Spatafora J.W."/>
            <person name="Visel A."/>
            <person name="Grigoriev I.V."/>
        </authorList>
    </citation>
    <scope>NUCLEOTIDE SEQUENCE [LARGE SCALE GENOMIC DNA]</scope>
    <source>
        <strain evidence="2 3">CBS 129021</strain>
    </source>
</reference>
<keyword evidence="1" id="KW-0812">Transmembrane</keyword>
<feature type="transmembrane region" description="Helical" evidence="1">
    <location>
        <begin position="200"/>
        <end position="219"/>
    </location>
</feature>
<dbReference type="PANTHER" id="PTHR35043">
    <property type="entry name" value="TRANSCRIPTION FACTOR DOMAIN-CONTAINING PROTEIN"/>
    <property type="match status" value="1"/>
</dbReference>
<dbReference type="PANTHER" id="PTHR35043:SF8">
    <property type="entry name" value="DUF4220 DOMAIN-CONTAINING PROTEIN"/>
    <property type="match status" value="1"/>
</dbReference>
<evidence type="ECO:0000313" key="3">
    <source>
        <dbReference type="Proteomes" id="UP000193689"/>
    </source>
</evidence>
<name>A0A1Y2D7M1_9PEZI</name>
<evidence type="ECO:0000256" key="1">
    <source>
        <dbReference type="SAM" id="Phobius"/>
    </source>
</evidence>